<sequence length="105" mass="13072">EPLQWELEAVSAQADWPYLRLERRFGRMRCLHLVRRRFIQNISGFWVTAFLNHPHLSAMISLRDEDMRWYLVNLEVRELRHARTRTKFKLRFWNNPFWNKVFVKE</sequence>
<feature type="non-terminal residue" evidence="3">
    <location>
        <position position="1"/>
    </location>
</feature>
<protein>
    <submittedName>
        <fullName evidence="3">TSYL4 protein</fullName>
    </submittedName>
</protein>
<keyword evidence="4" id="KW-1185">Reference proteome</keyword>
<evidence type="ECO:0000313" key="4">
    <source>
        <dbReference type="Proteomes" id="UP000475037"/>
    </source>
</evidence>
<dbReference type="EMBL" id="VOAJ01003946">
    <property type="protein sequence ID" value="KAF0878455.1"/>
    <property type="molecule type" value="Genomic_DNA"/>
</dbReference>
<proteinExistence type="inferred from homology"/>
<organism evidence="3 4">
    <name type="scientific">Crocuta crocuta</name>
    <name type="common">Spotted hyena</name>
    <dbReference type="NCBI Taxonomy" id="9678"/>
    <lineage>
        <taxon>Eukaryota</taxon>
        <taxon>Metazoa</taxon>
        <taxon>Chordata</taxon>
        <taxon>Craniata</taxon>
        <taxon>Vertebrata</taxon>
        <taxon>Euteleostomi</taxon>
        <taxon>Mammalia</taxon>
        <taxon>Eutheria</taxon>
        <taxon>Laurasiatheria</taxon>
        <taxon>Carnivora</taxon>
        <taxon>Feliformia</taxon>
        <taxon>Hyaenidae</taxon>
        <taxon>Crocuta</taxon>
    </lineage>
</organism>
<reference evidence="3 4" key="1">
    <citation type="submission" date="2019-11" db="EMBL/GenBank/DDBJ databases">
        <authorList>
            <person name="Yang C."/>
            <person name="Li F."/>
        </authorList>
    </citation>
    <scope>NUCLEOTIDE SEQUENCE [LARGE SCALE GENOMIC DNA]</scope>
    <source>
        <strain evidence="3">KB4526</strain>
        <tissue evidence="3">Muscle</tissue>
    </source>
</reference>
<dbReference type="PANTHER" id="PTHR11875">
    <property type="entry name" value="TESTIS-SPECIFIC Y-ENCODED PROTEIN"/>
    <property type="match status" value="1"/>
</dbReference>
<dbReference type="AlphaFoldDB" id="A0A6G1ARE6"/>
<dbReference type="GO" id="GO:0006334">
    <property type="term" value="P:nucleosome assembly"/>
    <property type="evidence" value="ECO:0007669"/>
    <property type="project" value="InterPro"/>
</dbReference>
<comment type="similarity">
    <text evidence="1 2">Belongs to the nucleosome assembly protein (NAP) family.</text>
</comment>
<name>A0A6G1ARE6_CROCR</name>
<dbReference type="GO" id="GO:0005634">
    <property type="term" value="C:nucleus"/>
    <property type="evidence" value="ECO:0007669"/>
    <property type="project" value="InterPro"/>
</dbReference>
<gene>
    <name evidence="3" type="primary">Tspyl4_0</name>
    <name evidence="3" type="ORF">FOF47_R09548</name>
</gene>
<dbReference type="SUPFAM" id="SSF143113">
    <property type="entry name" value="NAP-like"/>
    <property type="match status" value="1"/>
</dbReference>
<comment type="caution">
    <text evidence="3">The sequence shown here is derived from an EMBL/GenBank/DDBJ whole genome shotgun (WGS) entry which is preliminary data.</text>
</comment>
<dbReference type="Pfam" id="PF00956">
    <property type="entry name" value="NAP"/>
    <property type="match status" value="1"/>
</dbReference>
<evidence type="ECO:0000256" key="1">
    <source>
        <dbReference type="ARBA" id="ARBA00009947"/>
    </source>
</evidence>
<accession>A0A6G1ARE6</accession>
<dbReference type="Proteomes" id="UP000475037">
    <property type="component" value="Unassembled WGS sequence"/>
</dbReference>
<evidence type="ECO:0000256" key="2">
    <source>
        <dbReference type="RuleBase" id="RU003876"/>
    </source>
</evidence>
<evidence type="ECO:0000313" key="3">
    <source>
        <dbReference type="EMBL" id="KAF0878455.1"/>
    </source>
</evidence>
<feature type="non-terminal residue" evidence="3">
    <location>
        <position position="105"/>
    </location>
</feature>
<dbReference type="InterPro" id="IPR037231">
    <property type="entry name" value="NAP-like_sf"/>
</dbReference>
<dbReference type="InterPro" id="IPR002164">
    <property type="entry name" value="NAP_family"/>
</dbReference>
<dbReference type="Gene3D" id="3.30.1120.90">
    <property type="entry name" value="Nucleosome assembly protein"/>
    <property type="match status" value="1"/>
</dbReference>